<dbReference type="OrthoDB" id="41362at2759"/>
<sequence length="317" mass="34503">MVGARRMQLFFVIRACVFLSIPGYSSSYFTPPAAAAPRASGPRAGPPTGLPQASTAAAAAAVAPLAAADSDAEAFERVTLARRSTKHFDRRRPVPDDVLKKVLALVLRAPSGFNIQPYECIVVTSDEAKHKLSRAMLGPNRERVLAAGATVVFASDLNSMKNVRKLTTMLAKEGWPEGFIKKVPLYLSVFSTGHNRLLRLPLVAAKKLSFAVVRRLGKGMPTVSGAEAWAFKSTMLAVQELLLAATSHGLATCPMEGFDMRRLRKALRIPLRYSVPIVVSIGYPSDDRREIKTLRFPPEEVLHREEFGTPLEGVPSL</sequence>
<feature type="signal peptide" evidence="1">
    <location>
        <begin position="1"/>
        <end position="27"/>
    </location>
</feature>
<dbReference type="Proteomes" id="UP000002630">
    <property type="component" value="Linkage Group LG33"/>
</dbReference>
<dbReference type="GO" id="GO:0016491">
    <property type="term" value="F:oxidoreductase activity"/>
    <property type="evidence" value="ECO:0007669"/>
    <property type="project" value="InterPro"/>
</dbReference>
<evidence type="ECO:0000313" key="4">
    <source>
        <dbReference type="Proteomes" id="UP000002630"/>
    </source>
</evidence>
<keyword evidence="1" id="KW-0732">Signal</keyword>
<dbReference type="InterPro" id="IPR000415">
    <property type="entry name" value="Nitroreductase-like"/>
</dbReference>
<dbReference type="InParanoid" id="D7FT60"/>
<dbReference type="OMA" id="CMMEGID"/>
<dbReference type="PANTHER" id="PTHR43543:SF1">
    <property type="entry name" value="MALONIC SEMIALDEHYDE REDUCTASE RUTE-RELATED"/>
    <property type="match status" value="1"/>
</dbReference>
<name>D7FT60_ECTSI</name>
<feature type="chain" id="PRO_5003095866" evidence="1">
    <location>
        <begin position="28"/>
        <end position="317"/>
    </location>
</feature>
<dbReference type="InterPro" id="IPR050461">
    <property type="entry name" value="Nitroreductase_HadB/RutE"/>
</dbReference>
<dbReference type="Pfam" id="PF00881">
    <property type="entry name" value="Nitroreductase"/>
    <property type="match status" value="1"/>
</dbReference>
<evidence type="ECO:0000313" key="3">
    <source>
        <dbReference type="EMBL" id="CBJ49232.1"/>
    </source>
</evidence>
<dbReference type="eggNOG" id="ENOG502RZ0D">
    <property type="taxonomic scope" value="Eukaryota"/>
</dbReference>
<evidence type="ECO:0000256" key="1">
    <source>
        <dbReference type="SAM" id="SignalP"/>
    </source>
</evidence>
<dbReference type="EMBL" id="FN649758">
    <property type="protein sequence ID" value="CBJ49232.1"/>
    <property type="molecule type" value="Genomic_DNA"/>
</dbReference>
<protein>
    <submittedName>
        <fullName evidence="3">Nitroreductase-like protein</fullName>
    </submittedName>
</protein>
<gene>
    <name evidence="3" type="ORF">Esi_0245_0021</name>
</gene>
<evidence type="ECO:0000259" key="2">
    <source>
        <dbReference type="Pfam" id="PF00881"/>
    </source>
</evidence>
<proteinExistence type="predicted"/>
<dbReference type="AlphaFoldDB" id="D7FT60"/>
<accession>D7FT60</accession>
<organism evidence="3 4">
    <name type="scientific">Ectocarpus siliculosus</name>
    <name type="common">Brown alga</name>
    <name type="synonym">Conferva siliculosa</name>
    <dbReference type="NCBI Taxonomy" id="2880"/>
    <lineage>
        <taxon>Eukaryota</taxon>
        <taxon>Sar</taxon>
        <taxon>Stramenopiles</taxon>
        <taxon>Ochrophyta</taxon>
        <taxon>PX clade</taxon>
        <taxon>Phaeophyceae</taxon>
        <taxon>Ectocarpales</taxon>
        <taxon>Ectocarpaceae</taxon>
        <taxon>Ectocarpus</taxon>
    </lineage>
</organism>
<dbReference type="PANTHER" id="PTHR43543">
    <property type="entry name" value="MALONIC SEMIALDEHYDE REDUCTASE RUTE-RELATED"/>
    <property type="match status" value="1"/>
</dbReference>
<reference evidence="3 4" key="1">
    <citation type="journal article" date="2010" name="Nature">
        <title>The Ectocarpus genome and the independent evolution of multicellularity in brown algae.</title>
        <authorList>
            <person name="Cock J.M."/>
            <person name="Sterck L."/>
            <person name="Rouze P."/>
            <person name="Scornet D."/>
            <person name="Allen A.E."/>
            <person name="Amoutzias G."/>
            <person name="Anthouard V."/>
            <person name="Artiguenave F."/>
            <person name="Aury J.M."/>
            <person name="Badger J.H."/>
            <person name="Beszteri B."/>
            <person name="Billiau K."/>
            <person name="Bonnet E."/>
            <person name="Bothwell J.H."/>
            <person name="Bowler C."/>
            <person name="Boyen C."/>
            <person name="Brownlee C."/>
            <person name="Carrano C.J."/>
            <person name="Charrier B."/>
            <person name="Cho G.Y."/>
            <person name="Coelho S.M."/>
            <person name="Collen J."/>
            <person name="Corre E."/>
            <person name="Da Silva C."/>
            <person name="Delage L."/>
            <person name="Delaroque N."/>
            <person name="Dittami S.M."/>
            <person name="Doulbeau S."/>
            <person name="Elias M."/>
            <person name="Farnham G."/>
            <person name="Gachon C.M."/>
            <person name="Gschloessl B."/>
            <person name="Heesch S."/>
            <person name="Jabbari K."/>
            <person name="Jubin C."/>
            <person name="Kawai H."/>
            <person name="Kimura K."/>
            <person name="Kloareg B."/>
            <person name="Kupper F.C."/>
            <person name="Lang D."/>
            <person name="Le Bail A."/>
            <person name="Leblanc C."/>
            <person name="Lerouge P."/>
            <person name="Lohr M."/>
            <person name="Lopez P.J."/>
            <person name="Martens C."/>
            <person name="Maumus F."/>
            <person name="Michel G."/>
            <person name="Miranda-Saavedra D."/>
            <person name="Morales J."/>
            <person name="Moreau H."/>
            <person name="Motomura T."/>
            <person name="Nagasato C."/>
            <person name="Napoli C.A."/>
            <person name="Nelson D.R."/>
            <person name="Nyvall-Collen P."/>
            <person name="Peters A.F."/>
            <person name="Pommier C."/>
            <person name="Potin P."/>
            <person name="Poulain J."/>
            <person name="Quesneville H."/>
            <person name="Read B."/>
            <person name="Rensing S.A."/>
            <person name="Ritter A."/>
            <person name="Rousvoal S."/>
            <person name="Samanta M."/>
            <person name="Samson G."/>
            <person name="Schroeder D.C."/>
            <person name="Segurens B."/>
            <person name="Strittmatter M."/>
            <person name="Tonon T."/>
            <person name="Tregear J.W."/>
            <person name="Valentin K."/>
            <person name="von Dassow P."/>
            <person name="Yamagishi T."/>
            <person name="Van de Peer Y."/>
            <person name="Wincker P."/>
        </authorList>
    </citation>
    <scope>NUCLEOTIDE SEQUENCE [LARGE SCALE GENOMIC DNA]</scope>
    <source>
        <strain evidence="4">Ec32 / CCAP1310/4</strain>
    </source>
</reference>
<feature type="domain" description="Nitroreductase" evidence="2">
    <location>
        <begin position="81"/>
        <end position="283"/>
    </location>
</feature>
<keyword evidence="4" id="KW-1185">Reference proteome</keyword>
<dbReference type="Gene3D" id="3.40.109.10">
    <property type="entry name" value="NADH Oxidase"/>
    <property type="match status" value="1"/>
</dbReference>
<dbReference type="STRING" id="2880.D7FT60"/>
<dbReference type="SUPFAM" id="SSF55469">
    <property type="entry name" value="FMN-dependent nitroreductase-like"/>
    <property type="match status" value="1"/>
</dbReference>
<dbReference type="EMBL" id="FN648426">
    <property type="protein sequence ID" value="CBJ49232.1"/>
    <property type="molecule type" value="Genomic_DNA"/>
</dbReference>
<dbReference type="InterPro" id="IPR029479">
    <property type="entry name" value="Nitroreductase"/>
</dbReference>